<evidence type="ECO:0008006" key="4">
    <source>
        <dbReference type="Google" id="ProtNLM"/>
    </source>
</evidence>
<keyword evidence="1" id="KW-0812">Transmembrane</keyword>
<feature type="transmembrane region" description="Helical" evidence="1">
    <location>
        <begin position="386"/>
        <end position="406"/>
    </location>
</feature>
<dbReference type="PANTHER" id="PTHR30354:SF25">
    <property type="entry name" value="INNER MEMBRANE PERMEASE YGBN"/>
    <property type="match status" value="1"/>
</dbReference>
<dbReference type="Proteomes" id="UP000018141">
    <property type="component" value="Unassembled WGS sequence"/>
</dbReference>
<dbReference type="Pfam" id="PF02447">
    <property type="entry name" value="GntP_permease"/>
    <property type="match status" value="1"/>
</dbReference>
<feature type="transmembrane region" description="Helical" evidence="1">
    <location>
        <begin position="12"/>
        <end position="31"/>
    </location>
</feature>
<feature type="transmembrane region" description="Helical" evidence="1">
    <location>
        <begin position="233"/>
        <end position="253"/>
    </location>
</feature>
<feature type="transmembrane region" description="Helical" evidence="1">
    <location>
        <begin position="265"/>
        <end position="287"/>
    </location>
</feature>
<feature type="transmembrane region" description="Helical" evidence="1">
    <location>
        <begin position="308"/>
        <end position="326"/>
    </location>
</feature>
<dbReference type="GO" id="GO:0015128">
    <property type="term" value="F:gluconate transmembrane transporter activity"/>
    <property type="evidence" value="ECO:0007669"/>
    <property type="project" value="InterPro"/>
</dbReference>
<sequence length="451" mass="47134">MEQTVFVADPTRLLIAAAVGIIVLLVLIIRFKLHPVISMMIAAIVIGVGAGMPLTMISETVEKGVGKTLQGIALLVGLGSMFGGILEVSGGAQRIAKTLIDRLGQRKAGVALGITGLVIGTTVFFEAGVVVLIPLAFSVAKQTKKSTLYYAIPLLAGLASGYAFVPPSAGSVLVADSLGVSLGVMIMVGIPTALICMIVAGVVWGRFIGNRIFTGLPVNVEEIKDDSRELPPFGLVLGVILIPLILILISTVSKYMPIPEGVQNVLSFIGKPFLALTVATLAAMYFLGIRRGYTGAQLKKILDHSLRPVGMILLVIASGGVIRWMLQDSGLGYIIGPALEKSGMPLILVAFFIALLVRASVGSSMVAMTMASGIMATMPAVMATSVLYRAAMCCAICGGATALSHVNDAGFWLVGTFLEIDEKTTLKSWTVMETLIGVTSLAVSLVISIFA</sequence>
<dbReference type="PIRSF" id="PIRSF002746">
    <property type="entry name" value="Gluconate_transporter"/>
    <property type="match status" value="1"/>
</dbReference>
<protein>
    <recommendedName>
        <fullName evidence="4">Gluconate permease</fullName>
    </recommendedName>
</protein>
<feature type="transmembrane region" description="Helical" evidence="1">
    <location>
        <begin position="37"/>
        <end position="57"/>
    </location>
</feature>
<evidence type="ECO:0000313" key="3">
    <source>
        <dbReference type="Proteomes" id="UP000018141"/>
    </source>
</evidence>
<accession>R7AF77</accession>
<gene>
    <name evidence="2" type="ORF">BN656_01348</name>
</gene>
<feature type="transmembrane region" description="Helical" evidence="1">
    <location>
        <begin position="346"/>
        <end position="374"/>
    </location>
</feature>
<feature type="transmembrane region" description="Helical" evidence="1">
    <location>
        <begin position="426"/>
        <end position="450"/>
    </location>
</feature>
<evidence type="ECO:0000256" key="1">
    <source>
        <dbReference type="SAM" id="Phobius"/>
    </source>
</evidence>
<dbReference type="NCBIfam" id="TIGR00791">
    <property type="entry name" value="gntP"/>
    <property type="match status" value="1"/>
</dbReference>
<feature type="transmembrane region" description="Helical" evidence="1">
    <location>
        <begin position="110"/>
        <end position="135"/>
    </location>
</feature>
<dbReference type="GO" id="GO:0005886">
    <property type="term" value="C:plasma membrane"/>
    <property type="evidence" value="ECO:0007669"/>
    <property type="project" value="TreeGrafter"/>
</dbReference>
<dbReference type="EMBL" id="CBHH010000040">
    <property type="protein sequence ID" value="CDD56990.1"/>
    <property type="molecule type" value="Genomic_DNA"/>
</dbReference>
<evidence type="ECO:0000313" key="2">
    <source>
        <dbReference type="EMBL" id="CDD56990.1"/>
    </source>
</evidence>
<name>R7AF77_9FIRM</name>
<dbReference type="AlphaFoldDB" id="R7AF77"/>
<feature type="transmembrane region" description="Helical" evidence="1">
    <location>
        <begin position="69"/>
        <end position="90"/>
    </location>
</feature>
<keyword evidence="1" id="KW-0472">Membrane</keyword>
<comment type="caution">
    <text evidence="2">The sequence shown here is derived from an EMBL/GenBank/DDBJ whole genome shotgun (WGS) entry which is preliminary data.</text>
</comment>
<dbReference type="InterPro" id="IPR003474">
    <property type="entry name" value="Glcn_transporter"/>
</dbReference>
<dbReference type="PANTHER" id="PTHR30354">
    <property type="entry name" value="GNT FAMILY GLUCONATE TRANSPORTER"/>
    <property type="match status" value="1"/>
</dbReference>
<feature type="transmembrane region" description="Helical" evidence="1">
    <location>
        <begin position="147"/>
        <end position="165"/>
    </location>
</feature>
<organism evidence="2 3">
    <name type="scientific">Bacteroides pectinophilus CAG:437</name>
    <dbReference type="NCBI Taxonomy" id="1263051"/>
    <lineage>
        <taxon>Bacteria</taxon>
        <taxon>Bacillati</taxon>
        <taxon>Bacillota</taxon>
        <taxon>Clostridia</taxon>
        <taxon>Eubacteriales</taxon>
    </lineage>
</organism>
<feature type="transmembrane region" description="Helical" evidence="1">
    <location>
        <begin position="177"/>
        <end position="204"/>
    </location>
</feature>
<keyword evidence="1" id="KW-1133">Transmembrane helix</keyword>
<proteinExistence type="predicted"/>
<reference evidence="2" key="1">
    <citation type="submission" date="2012-11" db="EMBL/GenBank/DDBJ databases">
        <title>Dependencies among metagenomic species, viruses, plasmids and units of genetic variation.</title>
        <authorList>
            <person name="Nielsen H.B."/>
            <person name="Almeida M."/>
            <person name="Juncker A.S."/>
            <person name="Rasmussen S."/>
            <person name="Li J."/>
            <person name="Sunagawa S."/>
            <person name="Plichta D."/>
            <person name="Gautier L."/>
            <person name="Le Chatelier E."/>
            <person name="Peletier E."/>
            <person name="Bonde I."/>
            <person name="Nielsen T."/>
            <person name="Manichanh C."/>
            <person name="Arumugam M."/>
            <person name="Batto J."/>
            <person name="Santos M.B.Q.D."/>
            <person name="Blom N."/>
            <person name="Borruel N."/>
            <person name="Burgdorf K.S."/>
            <person name="Boumezbeur F."/>
            <person name="Casellas F."/>
            <person name="Dore J."/>
            <person name="Guarner F."/>
            <person name="Hansen T."/>
            <person name="Hildebrand F."/>
            <person name="Kaas R.S."/>
            <person name="Kennedy S."/>
            <person name="Kristiansen K."/>
            <person name="Kultima J.R."/>
            <person name="Leonard P."/>
            <person name="Levenez F."/>
            <person name="Lund O."/>
            <person name="Moumen B."/>
            <person name="Le Paslier D."/>
            <person name="Pons N."/>
            <person name="Pedersen O."/>
            <person name="Prifti E."/>
            <person name="Qin J."/>
            <person name="Raes J."/>
            <person name="Tap J."/>
            <person name="Tims S."/>
            <person name="Ussery D.W."/>
            <person name="Yamada T."/>
            <person name="MetaHit consortium"/>
            <person name="Renault P."/>
            <person name="Sicheritz-Ponten T."/>
            <person name="Bork P."/>
            <person name="Wang J."/>
            <person name="Brunak S."/>
            <person name="Ehrlich S.D."/>
        </authorList>
    </citation>
    <scope>NUCLEOTIDE SEQUENCE [LARGE SCALE GENOMIC DNA]</scope>
</reference>